<evidence type="ECO:0008006" key="5">
    <source>
        <dbReference type="Google" id="ProtNLM"/>
    </source>
</evidence>
<dbReference type="RefSeq" id="WP_220250167.1">
    <property type="nucleotide sequence ID" value="NZ_JAICCF010000002.1"/>
</dbReference>
<feature type="region of interest" description="Disordered" evidence="1">
    <location>
        <begin position="163"/>
        <end position="190"/>
    </location>
</feature>
<gene>
    <name evidence="3" type="ORF">K1Y79_11545</name>
</gene>
<accession>A0ABS7GCT2</accession>
<proteinExistence type="predicted"/>
<feature type="compositionally biased region" description="Basic and acidic residues" evidence="1">
    <location>
        <begin position="177"/>
        <end position="190"/>
    </location>
</feature>
<protein>
    <recommendedName>
        <fullName evidence="5">Energy transducer TonB</fullName>
    </recommendedName>
</protein>
<organism evidence="3 4">
    <name type="scientific">Chitinophaga rhizophila</name>
    <dbReference type="NCBI Taxonomy" id="2866212"/>
    <lineage>
        <taxon>Bacteria</taxon>
        <taxon>Pseudomonadati</taxon>
        <taxon>Bacteroidota</taxon>
        <taxon>Chitinophagia</taxon>
        <taxon>Chitinophagales</taxon>
        <taxon>Chitinophagaceae</taxon>
        <taxon>Chitinophaga</taxon>
    </lineage>
</organism>
<sequence length="190" mass="20856">MNQKETYENIIARKLEQLPVPAMEDAIWNRISAQLDIEMPETPQAPETTVPPAANTTFLNIVTLFVFLIAITTFIFVEQRRTAILPVVPPPVQLKDSILQPPPEVLPPPPARELIPPRNIPAADTVQTVTPLLVTPVITDTLSTITPDLIEPPPAVITPVITPVADTPRPKPKGVKGLRDEDYKIAPKPN</sequence>
<evidence type="ECO:0000256" key="2">
    <source>
        <dbReference type="SAM" id="Phobius"/>
    </source>
</evidence>
<evidence type="ECO:0000256" key="1">
    <source>
        <dbReference type="SAM" id="MobiDB-lite"/>
    </source>
</evidence>
<name>A0ABS7GCT2_9BACT</name>
<keyword evidence="4" id="KW-1185">Reference proteome</keyword>
<keyword evidence="2" id="KW-1133">Transmembrane helix</keyword>
<evidence type="ECO:0000313" key="3">
    <source>
        <dbReference type="EMBL" id="MBW8684965.1"/>
    </source>
</evidence>
<dbReference type="Proteomes" id="UP000812961">
    <property type="component" value="Unassembled WGS sequence"/>
</dbReference>
<dbReference type="EMBL" id="JAICCF010000002">
    <property type="protein sequence ID" value="MBW8684965.1"/>
    <property type="molecule type" value="Genomic_DNA"/>
</dbReference>
<comment type="caution">
    <text evidence="3">The sequence shown here is derived from an EMBL/GenBank/DDBJ whole genome shotgun (WGS) entry which is preliminary data.</text>
</comment>
<reference evidence="3 4" key="1">
    <citation type="submission" date="2021-08" db="EMBL/GenBank/DDBJ databases">
        <title>The genome sequence of Chitinophaga sp. B61.</title>
        <authorList>
            <person name="Zhang X."/>
        </authorList>
    </citation>
    <scope>NUCLEOTIDE SEQUENCE [LARGE SCALE GENOMIC DNA]</scope>
    <source>
        <strain evidence="3 4">B61</strain>
    </source>
</reference>
<keyword evidence="2" id="KW-0812">Transmembrane</keyword>
<evidence type="ECO:0000313" key="4">
    <source>
        <dbReference type="Proteomes" id="UP000812961"/>
    </source>
</evidence>
<keyword evidence="2" id="KW-0472">Membrane</keyword>
<feature type="transmembrane region" description="Helical" evidence="2">
    <location>
        <begin position="58"/>
        <end position="77"/>
    </location>
</feature>